<dbReference type="AlphaFoldDB" id="A0A317XVI3"/>
<keyword evidence="2 6" id="KW-0853">WD repeat</keyword>
<feature type="region of interest" description="Disordered" evidence="7">
    <location>
        <begin position="421"/>
        <end position="514"/>
    </location>
</feature>
<dbReference type="InterPro" id="IPR050505">
    <property type="entry name" value="WDR55/POC1"/>
</dbReference>
<feature type="compositionally biased region" description="Polar residues" evidence="7">
    <location>
        <begin position="497"/>
        <end position="507"/>
    </location>
</feature>
<dbReference type="InterPro" id="IPR036322">
    <property type="entry name" value="WD40_repeat_dom_sf"/>
</dbReference>
<evidence type="ECO:0000256" key="3">
    <source>
        <dbReference type="ARBA" id="ARBA00022737"/>
    </source>
</evidence>
<feature type="compositionally biased region" description="Basic residues" evidence="7">
    <location>
        <begin position="216"/>
        <end position="228"/>
    </location>
</feature>
<sequence>MDIPLTSDALDLSFHPSTSTNLLAVGLISGKIQLCNYDDYANEIASSSTSRLSAPPSKRSKVIKNGTGGAAGLDEDDEAAAGEEEEKRKLYRKLWNTRPSKKSCRGLAFTPEGDAVYSVSKDKSLFLTDTETGKVRTRWLESHDSAPSRVLPIDTHTVVTGDDDGVVRLWDQRKPAGQAAKAVREYDHHFDWITDFLYMPYLPEKKQDPKKDTKIDKKKLKKERRKKRKQEEKAAAARRDSSDDEDGDDSDASDSENEARASGNATGRSRLIVTSGDGTLSTIDLRMSGAQSFEQSEDQEDELLSVTAIKNSSKLVVGTQLGILSLWAPTRGLLDHVDRIPGHPASVDAICTLDQDTVLTGSADGLVRVVQILPSKLLGVIADHQGLPVERMKRKENVLATIGHSNTVKFTDLTALLDGDDDGDDQDIDDDDDDVEPLGILGLDADSDADEDDDDDIDVQEEEDEEQHLSDQEEHSEDEDDEEDDDDSDAEAPEPTSRLTSSRQSSKGGFFADM</sequence>
<dbReference type="Pfam" id="PF00400">
    <property type="entry name" value="WD40"/>
    <property type="match status" value="1"/>
</dbReference>
<organism evidence="8 9">
    <name type="scientific">Testicularia cyperi</name>
    <dbReference type="NCBI Taxonomy" id="1882483"/>
    <lineage>
        <taxon>Eukaryota</taxon>
        <taxon>Fungi</taxon>
        <taxon>Dikarya</taxon>
        <taxon>Basidiomycota</taxon>
        <taxon>Ustilaginomycotina</taxon>
        <taxon>Ustilaginomycetes</taxon>
        <taxon>Ustilaginales</taxon>
        <taxon>Anthracoideaceae</taxon>
        <taxon>Testicularia</taxon>
    </lineage>
</organism>
<dbReference type="InParanoid" id="A0A317XVI3"/>
<reference evidence="8 9" key="1">
    <citation type="journal article" date="2018" name="Mol. Biol. Evol.">
        <title>Broad Genomic Sampling Reveals a Smut Pathogenic Ancestry of the Fungal Clade Ustilaginomycotina.</title>
        <authorList>
            <person name="Kijpornyongpan T."/>
            <person name="Mondo S.J."/>
            <person name="Barry K."/>
            <person name="Sandor L."/>
            <person name="Lee J."/>
            <person name="Lipzen A."/>
            <person name="Pangilinan J."/>
            <person name="LaButti K."/>
            <person name="Hainaut M."/>
            <person name="Henrissat B."/>
            <person name="Grigoriev I.V."/>
            <person name="Spatafora J.W."/>
            <person name="Aime M.C."/>
        </authorList>
    </citation>
    <scope>NUCLEOTIDE SEQUENCE [LARGE SCALE GENOMIC DNA]</scope>
    <source>
        <strain evidence="8 9">MCA 3645</strain>
    </source>
</reference>
<feature type="region of interest" description="Disordered" evidence="7">
    <location>
        <begin position="204"/>
        <end position="273"/>
    </location>
</feature>
<dbReference type="InterPro" id="IPR001680">
    <property type="entry name" value="WD40_rpt"/>
</dbReference>
<feature type="repeat" description="WD" evidence="6">
    <location>
        <begin position="154"/>
        <end position="171"/>
    </location>
</feature>
<feature type="compositionally biased region" description="Basic and acidic residues" evidence="7">
    <location>
        <begin position="229"/>
        <end position="241"/>
    </location>
</feature>
<dbReference type="STRING" id="1882483.A0A317XVI3"/>
<dbReference type="SUPFAM" id="SSF50978">
    <property type="entry name" value="WD40 repeat-like"/>
    <property type="match status" value="1"/>
</dbReference>
<feature type="compositionally biased region" description="Acidic residues" evidence="7">
    <location>
        <begin position="474"/>
        <end position="492"/>
    </location>
</feature>
<dbReference type="SMART" id="SM00320">
    <property type="entry name" value="WD40"/>
    <property type="match status" value="6"/>
</dbReference>
<comment type="similarity">
    <text evidence="1">Belongs to the WD repeat WDR55 family.</text>
</comment>
<name>A0A317XVI3_9BASI</name>
<dbReference type="Proteomes" id="UP000246740">
    <property type="component" value="Unassembled WGS sequence"/>
</dbReference>
<dbReference type="InterPro" id="IPR015943">
    <property type="entry name" value="WD40/YVTN_repeat-like_dom_sf"/>
</dbReference>
<gene>
    <name evidence="8" type="ORF">BCV70DRAFT_198171</name>
</gene>
<protein>
    <recommendedName>
        <fullName evidence="4">WD repeat-containing protein JIP5</fullName>
    </recommendedName>
    <alternativeName>
        <fullName evidence="5">WD repeat-containing protein jip5</fullName>
    </alternativeName>
</protein>
<feature type="compositionally biased region" description="Basic and acidic residues" evidence="7">
    <location>
        <begin position="204"/>
        <end position="215"/>
    </location>
</feature>
<feature type="compositionally biased region" description="Acidic residues" evidence="7">
    <location>
        <begin position="242"/>
        <end position="256"/>
    </location>
</feature>
<evidence type="ECO:0000256" key="2">
    <source>
        <dbReference type="ARBA" id="ARBA00022574"/>
    </source>
</evidence>
<evidence type="ECO:0000256" key="4">
    <source>
        <dbReference type="ARBA" id="ARBA00039238"/>
    </source>
</evidence>
<evidence type="ECO:0000256" key="7">
    <source>
        <dbReference type="SAM" id="MobiDB-lite"/>
    </source>
</evidence>
<dbReference type="EMBL" id="KZ819189">
    <property type="protein sequence ID" value="PWZ01890.1"/>
    <property type="molecule type" value="Genomic_DNA"/>
</dbReference>
<dbReference type="FunCoup" id="A0A317XVI3">
    <property type="interactions" value="423"/>
</dbReference>
<dbReference type="PANTHER" id="PTHR44019">
    <property type="entry name" value="WD REPEAT-CONTAINING PROTEIN 55"/>
    <property type="match status" value="1"/>
</dbReference>
<dbReference type="Gene3D" id="2.130.10.10">
    <property type="entry name" value="YVTN repeat-like/Quinoprotein amine dehydrogenase"/>
    <property type="match status" value="2"/>
</dbReference>
<evidence type="ECO:0000313" key="9">
    <source>
        <dbReference type="Proteomes" id="UP000246740"/>
    </source>
</evidence>
<dbReference type="PROSITE" id="PS50082">
    <property type="entry name" value="WD_REPEATS_2"/>
    <property type="match status" value="1"/>
</dbReference>
<evidence type="ECO:0000256" key="6">
    <source>
        <dbReference type="PROSITE-ProRule" id="PRU00221"/>
    </source>
</evidence>
<dbReference type="OrthoDB" id="2288928at2759"/>
<feature type="compositionally biased region" description="Acidic residues" evidence="7">
    <location>
        <begin position="445"/>
        <end position="466"/>
    </location>
</feature>
<feature type="region of interest" description="Disordered" evidence="7">
    <location>
        <begin position="47"/>
        <end position="81"/>
    </location>
</feature>
<keyword evidence="3" id="KW-0677">Repeat</keyword>
<evidence type="ECO:0000313" key="8">
    <source>
        <dbReference type="EMBL" id="PWZ01890.1"/>
    </source>
</evidence>
<feature type="compositionally biased region" description="Acidic residues" evidence="7">
    <location>
        <begin position="421"/>
        <end position="436"/>
    </location>
</feature>
<feature type="compositionally biased region" description="Low complexity" evidence="7">
    <location>
        <begin position="47"/>
        <end position="57"/>
    </location>
</feature>
<proteinExistence type="inferred from homology"/>
<evidence type="ECO:0000256" key="5">
    <source>
        <dbReference type="ARBA" id="ARBA00039514"/>
    </source>
</evidence>
<accession>A0A317XVI3</accession>
<evidence type="ECO:0000256" key="1">
    <source>
        <dbReference type="ARBA" id="ARBA00007625"/>
    </source>
</evidence>
<keyword evidence="9" id="KW-1185">Reference proteome</keyword>
<dbReference type="PANTHER" id="PTHR44019:SF20">
    <property type="entry name" value="WD REPEAT-CONTAINING PROTEIN 55"/>
    <property type="match status" value="1"/>
</dbReference>